<gene>
    <name evidence="2" type="ORF">B9H00_09090</name>
</gene>
<protein>
    <recommendedName>
        <fullName evidence="1">CAAX prenyl protease 2/Lysostaphin resistance protein A-like domain-containing protein</fullName>
    </recommendedName>
</protein>
<name>A0A240UQ89_9GAMM</name>
<evidence type="ECO:0000313" key="2">
    <source>
        <dbReference type="EMBL" id="ART63189.1"/>
    </source>
</evidence>
<dbReference type="KEGG" id="kma:B9H00_09090"/>
<feature type="domain" description="CAAX prenyl protease 2/Lysostaphin resistance protein A-like" evidence="1">
    <location>
        <begin position="131"/>
        <end position="224"/>
    </location>
</feature>
<dbReference type="EMBL" id="CP021358">
    <property type="protein sequence ID" value="ART63189.1"/>
    <property type="molecule type" value="Genomic_DNA"/>
</dbReference>
<dbReference type="GO" id="GO:0080120">
    <property type="term" value="P:CAAX-box protein maturation"/>
    <property type="evidence" value="ECO:0007669"/>
    <property type="project" value="UniProtKB-ARBA"/>
</dbReference>
<dbReference type="OrthoDB" id="9799666at2"/>
<organism evidence="2 3">
    <name type="scientific">Kushneria marisflavi</name>
    <dbReference type="NCBI Taxonomy" id="157779"/>
    <lineage>
        <taxon>Bacteria</taxon>
        <taxon>Pseudomonadati</taxon>
        <taxon>Pseudomonadota</taxon>
        <taxon>Gammaproteobacteria</taxon>
        <taxon>Oceanospirillales</taxon>
        <taxon>Halomonadaceae</taxon>
        <taxon>Kushneria</taxon>
    </lineage>
</organism>
<dbReference type="InterPro" id="IPR003675">
    <property type="entry name" value="Rce1/LyrA-like_dom"/>
</dbReference>
<evidence type="ECO:0000313" key="3">
    <source>
        <dbReference type="Proteomes" id="UP000194457"/>
    </source>
</evidence>
<reference evidence="2 3" key="1">
    <citation type="submission" date="2017-05" db="EMBL/GenBank/DDBJ databases">
        <authorList>
            <person name="Song R."/>
            <person name="Chenine A.L."/>
            <person name="Ruprecht R.M."/>
        </authorList>
    </citation>
    <scope>NUCLEOTIDE SEQUENCE [LARGE SCALE GENOMIC DNA]</scope>
    <source>
        <strain evidence="2">SW32</strain>
    </source>
</reference>
<proteinExistence type="predicted"/>
<dbReference type="GO" id="GO:0004175">
    <property type="term" value="F:endopeptidase activity"/>
    <property type="evidence" value="ECO:0007669"/>
    <property type="project" value="UniProtKB-ARBA"/>
</dbReference>
<keyword evidence="3" id="KW-1185">Reference proteome</keyword>
<dbReference type="Proteomes" id="UP000194457">
    <property type="component" value="Chromosome"/>
</dbReference>
<dbReference type="RefSeq" id="WP_086900376.1">
    <property type="nucleotide sequence ID" value="NZ_CP021358.1"/>
</dbReference>
<dbReference type="Pfam" id="PF02517">
    <property type="entry name" value="Rce1-like"/>
    <property type="match status" value="1"/>
</dbReference>
<dbReference type="AlphaFoldDB" id="A0A240UQ89"/>
<sequence>MITARPVYQRPLFQILFGLLMFALYLGSQFLSVWVLQHVLSDASFAALMQSYGFAVLLAPSLALMLAGFWTWRRWCSLSPTLVGHFTTGDVARGIGLVLLIQGLAAAISLWLDMAPEAFMSSLYDGKSLFQSIVMVACVLIWAPVIEELAFRHFLIARIDDQTRGWRVGLLVTFSALCFAGLHMFQYHHTLTFAALLGWGLVLGYYRWRTGGLLLPMLLHAFISSIGLIGALFQS</sequence>
<evidence type="ECO:0000259" key="1">
    <source>
        <dbReference type="Pfam" id="PF02517"/>
    </source>
</evidence>
<accession>A0A240UQ89</accession>